<keyword evidence="2" id="KW-1185">Reference proteome</keyword>
<dbReference type="OMA" id="RCTHATP"/>
<dbReference type="EMBL" id="CM010716">
    <property type="protein sequence ID" value="RZC50717.1"/>
    <property type="molecule type" value="Genomic_DNA"/>
</dbReference>
<organism evidence="1 2">
    <name type="scientific">Papaver somniferum</name>
    <name type="common">Opium poppy</name>
    <dbReference type="NCBI Taxonomy" id="3469"/>
    <lineage>
        <taxon>Eukaryota</taxon>
        <taxon>Viridiplantae</taxon>
        <taxon>Streptophyta</taxon>
        <taxon>Embryophyta</taxon>
        <taxon>Tracheophyta</taxon>
        <taxon>Spermatophyta</taxon>
        <taxon>Magnoliopsida</taxon>
        <taxon>Ranunculales</taxon>
        <taxon>Papaveraceae</taxon>
        <taxon>Papaveroideae</taxon>
        <taxon>Papaver</taxon>
    </lineage>
</organism>
<sequence length="637" mass="71159">MSEVYIPRLDRMLRWLSFKILQVPISSEMFPSHLKLDEDEVLCKCTTGLKIERSLLQISQGHRQSSMDDLICWEKRIVGRMNFPNVMVALKLPGDQLSQLQIPQLKHHHSNQSNTLIDQKTTVDTMSSRDTTSIAEQKEIKKKVNFMKQKYFPRLDEMLRRLGKIQQLPIPLENLKPDEIEDLHGYKEDLKTARSFLSKSQGHRRYAMDDLIRWEKRLLGYMKLPILMAAVQLPGDLLSQLQIPQLKQHDSNQNTTLIDQKSMLTSLPKAGTLLKPAKLPSYALSSCTPLASSDLLGKPEYQQNVVLSSLPKDGNIGQMLVSSLLQQGHAIDNSTPVLSDSSSNENCAYLECNLGGGTAATINPGKSVSTITPIERLLKVVKTSSSKALSAAVSDIRSVVSMTDVFAGSYPGEEGARSSFPEDLASTIRCRVQRRNLEEINDVGKKKLKRCFSIESSLNAPPLEYNENTGCKKGNAFESSEKLKSVATSGIKKSRLEMSHALVEEIRKINHVLINTKLGISDEGISLMSAAGEDAEGTIVICTFSPIYCSSTEKFPALPMWFLIPAKYPLCSPVLLDSLHVSQSGDCAYENLITEAWIKFYEFLRCISEPTSLKEMAKSWDSCANAVFSEYARRMQK</sequence>
<dbReference type="Gramene" id="RZC50717">
    <property type="protein sequence ID" value="RZC50717"/>
    <property type="gene ID" value="C5167_019133"/>
</dbReference>
<reference evidence="1 2" key="1">
    <citation type="journal article" date="2018" name="Science">
        <title>The opium poppy genome and morphinan production.</title>
        <authorList>
            <person name="Guo L."/>
            <person name="Winzer T."/>
            <person name="Yang X."/>
            <person name="Li Y."/>
            <person name="Ning Z."/>
            <person name="He Z."/>
            <person name="Teodor R."/>
            <person name="Lu Y."/>
            <person name="Bowser T.A."/>
            <person name="Graham I.A."/>
            <person name="Ye K."/>
        </authorList>
    </citation>
    <scope>NUCLEOTIDE SEQUENCE [LARGE SCALE GENOMIC DNA]</scope>
    <source>
        <strain evidence="2">cv. HN1</strain>
        <tissue evidence="1">Leaves</tissue>
    </source>
</reference>
<gene>
    <name evidence="1" type="ORF">C5167_019133</name>
</gene>
<dbReference type="PANTHER" id="PTHR33137:SF4">
    <property type="entry name" value="MEDIATOR OF RNA POLYMERASE II TRANSCRIPTION SUBUNIT 15A-RELATED"/>
    <property type="match status" value="1"/>
</dbReference>
<evidence type="ECO:0000313" key="2">
    <source>
        <dbReference type="Proteomes" id="UP000316621"/>
    </source>
</evidence>
<dbReference type="STRING" id="3469.A0A4Y7IPX0"/>
<evidence type="ECO:0000313" key="1">
    <source>
        <dbReference type="EMBL" id="RZC50717.1"/>
    </source>
</evidence>
<dbReference type="AlphaFoldDB" id="A0A4Y7IPX0"/>
<dbReference type="Proteomes" id="UP000316621">
    <property type="component" value="Chromosome 2"/>
</dbReference>
<evidence type="ECO:0008006" key="3">
    <source>
        <dbReference type="Google" id="ProtNLM"/>
    </source>
</evidence>
<dbReference type="GO" id="GO:0031490">
    <property type="term" value="F:chromatin DNA binding"/>
    <property type="evidence" value="ECO:0007669"/>
    <property type="project" value="InterPro"/>
</dbReference>
<dbReference type="GO" id="GO:0003713">
    <property type="term" value="F:transcription coactivator activity"/>
    <property type="evidence" value="ECO:0007669"/>
    <property type="project" value="InterPro"/>
</dbReference>
<dbReference type="PANTHER" id="PTHR33137">
    <property type="entry name" value="MEDIATOR OF RNA POLYMERASE II TRANSCRIPTION SUBUNIT 15A-RELATED"/>
    <property type="match status" value="1"/>
</dbReference>
<protein>
    <recommendedName>
        <fullName evidence="3">Mediator of RNA polymerase II transcription subunit 15a</fullName>
    </recommendedName>
</protein>
<accession>A0A4Y7IPX0</accession>
<proteinExistence type="predicted"/>
<dbReference type="InterPro" id="IPR044661">
    <property type="entry name" value="MED15a/b/c-like"/>
</dbReference>
<name>A0A4Y7IPX0_PAPSO</name>